<reference evidence="2 3" key="1">
    <citation type="journal article" date="2016" name="Nat. Commun.">
        <title>Thousands of microbial genomes shed light on interconnected biogeochemical processes in an aquifer system.</title>
        <authorList>
            <person name="Anantharaman K."/>
            <person name="Brown C.T."/>
            <person name="Hug L.A."/>
            <person name="Sharon I."/>
            <person name="Castelle C.J."/>
            <person name="Probst A.J."/>
            <person name="Thomas B.C."/>
            <person name="Singh A."/>
            <person name="Wilkins M.J."/>
            <person name="Karaoz U."/>
            <person name="Brodie E.L."/>
            <person name="Williams K.H."/>
            <person name="Hubbard S.S."/>
            <person name="Banfield J.F."/>
        </authorList>
    </citation>
    <scope>NUCLEOTIDE SEQUENCE [LARGE SCALE GENOMIC DNA]</scope>
</reference>
<gene>
    <name evidence="2" type="ORF">A2160_00325</name>
</gene>
<organism evidence="2 3">
    <name type="scientific">Candidatus Beckwithbacteria bacterium RBG_13_42_9</name>
    <dbReference type="NCBI Taxonomy" id="1797457"/>
    <lineage>
        <taxon>Bacteria</taxon>
        <taxon>Candidatus Beckwithiibacteriota</taxon>
    </lineage>
</organism>
<name>A0A1F5E534_9BACT</name>
<accession>A0A1F5E534</accession>
<protein>
    <recommendedName>
        <fullName evidence="4">HTH arsR-type domain-containing protein</fullName>
    </recommendedName>
</protein>
<dbReference type="EMBL" id="MEZK01000021">
    <property type="protein sequence ID" value="OGD62507.1"/>
    <property type="molecule type" value="Genomic_DNA"/>
</dbReference>
<dbReference type="Proteomes" id="UP000177006">
    <property type="component" value="Unassembled WGS sequence"/>
</dbReference>
<feature type="coiled-coil region" evidence="1">
    <location>
        <begin position="34"/>
        <end position="61"/>
    </location>
</feature>
<evidence type="ECO:0000313" key="3">
    <source>
        <dbReference type="Proteomes" id="UP000177006"/>
    </source>
</evidence>
<proteinExistence type="predicted"/>
<dbReference type="InterPro" id="IPR036390">
    <property type="entry name" value="WH_DNA-bd_sf"/>
</dbReference>
<dbReference type="SUPFAM" id="SSF46785">
    <property type="entry name" value="Winged helix' DNA-binding domain"/>
    <property type="match status" value="1"/>
</dbReference>
<evidence type="ECO:0000256" key="1">
    <source>
        <dbReference type="SAM" id="Coils"/>
    </source>
</evidence>
<evidence type="ECO:0008006" key="4">
    <source>
        <dbReference type="Google" id="ProtNLM"/>
    </source>
</evidence>
<evidence type="ECO:0000313" key="2">
    <source>
        <dbReference type="EMBL" id="OGD62507.1"/>
    </source>
</evidence>
<dbReference type="InterPro" id="IPR036388">
    <property type="entry name" value="WH-like_DNA-bd_sf"/>
</dbReference>
<dbReference type="STRING" id="1797457.A2160_00325"/>
<keyword evidence="1" id="KW-0175">Coiled coil</keyword>
<comment type="caution">
    <text evidence="2">The sequence shown here is derived from an EMBL/GenBank/DDBJ whole genome shotgun (WGS) entry which is preliminary data.</text>
</comment>
<dbReference type="Gene3D" id="1.10.10.10">
    <property type="entry name" value="Winged helix-like DNA-binding domain superfamily/Winged helix DNA-binding domain"/>
    <property type="match status" value="1"/>
</dbReference>
<sequence>MASLQDLFVSKVRVKLLKIFLTNPQEIFYVRQLVRLSGEEINAVRRELQRMEERGMVAKEERGNRLYYHFQRDYLFYSELLRLVAKTTGLGQAMIRHRNKLGKIKYAFLSVKLVRKRPHKEDDVDLLVVGDIVMPQLAALVSQFEAELKREVNYSAMTKDEFDFRKKRQDPFILKVLSQSRLMLVGDEEEMID</sequence>
<dbReference type="AlphaFoldDB" id="A0A1F5E534"/>